<feature type="region of interest" description="Disordered" evidence="1">
    <location>
        <begin position="38"/>
        <end position="76"/>
    </location>
</feature>
<dbReference type="AlphaFoldDB" id="A0AAV5L1F2"/>
<protein>
    <submittedName>
        <fullName evidence="3">Uncharacterized protein</fullName>
    </submittedName>
</protein>
<reference evidence="3 4" key="1">
    <citation type="journal article" date="2021" name="Commun. Biol.">
        <title>The genome of Shorea leprosula (Dipterocarpaceae) highlights the ecological relevance of drought in aseasonal tropical rainforests.</title>
        <authorList>
            <person name="Ng K.K.S."/>
            <person name="Kobayashi M.J."/>
            <person name="Fawcett J.A."/>
            <person name="Hatakeyama M."/>
            <person name="Paape T."/>
            <person name="Ng C.H."/>
            <person name="Ang C.C."/>
            <person name="Tnah L.H."/>
            <person name="Lee C.T."/>
            <person name="Nishiyama T."/>
            <person name="Sese J."/>
            <person name="O'Brien M.J."/>
            <person name="Copetti D."/>
            <person name="Mohd Noor M.I."/>
            <person name="Ong R.C."/>
            <person name="Putra M."/>
            <person name="Sireger I.Z."/>
            <person name="Indrioko S."/>
            <person name="Kosugi Y."/>
            <person name="Izuno A."/>
            <person name="Isagi Y."/>
            <person name="Lee S.L."/>
            <person name="Shimizu K.K."/>
        </authorList>
    </citation>
    <scope>NUCLEOTIDE SEQUENCE [LARGE SCALE GENOMIC DNA]</scope>
    <source>
        <strain evidence="3">214</strain>
    </source>
</reference>
<comment type="caution">
    <text evidence="3">The sequence shown here is derived from an EMBL/GenBank/DDBJ whole genome shotgun (WGS) entry which is preliminary data.</text>
</comment>
<evidence type="ECO:0000313" key="4">
    <source>
        <dbReference type="Proteomes" id="UP001054252"/>
    </source>
</evidence>
<dbReference type="Proteomes" id="UP001054252">
    <property type="component" value="Unassembled WGS sequence"/>
</dbReference>
<proteinExistence type="predicted"/>
<gene>
    <name evidence="3" type="ORF">SLEP1_g39753</name>
</gene>
<evidence type="ECO:0000256" key="2">
    <source>
        <dbReference type="SAM" id="SignalP"/>
    </source>
</evidence>
<feature type="chain" id="PRO_5043686060" evidence="2">
    <location>
        <begin position="26"/>
        <end position="76"/>
    </location>
</feature>
<feature type="signal peptide" evidence="2">
    <location>
        <begin position="1"/>
        <end position="25"/>
    </location>
</feature>
<dbReference type="EMBL" id="BPVZ01000089">
    <property type="protein sequence ID" value="GKV31004.1"/>
    <property type="molecule type" value="Genomic_DNA"/>
</dbReference>
<evidence type="ECO:0000313" key="3">
    <source>
        <dbReference type="EMBL" id="GKV31004.1"/>
    </source>
</evidence>
<sequence>MGRKHLALVLRLLLLFTLLGGRAHGSRYTHFKVKPSFQNPPQSTFSGFLPKGMLIPPSGPSKGHNSIGLQSSGRLP</sequence>
<accession>A0AAV5L1F2</accession>
<keyword evidence="2" id="KW-0732">Signal</keyword>
<name>A0AAV5L1F2_9ROSI</name>
<keyword evidence="4" id="KW-1185">Reference proteome</keyword>
<evidence type="ECO:0000256" key="1">
    <source>
        <dbReference type="SAM" id="MobiDB-lite"/>
    </source>
</evidence>
<organism evidence="3 4">
    <name type="scientific">Rubroshorea leprosula</name>
    <dbReference type="NCBI Taxonomy" id="152421"/>
    <lineage>
        <taxon>Eukaryota</taxon>
        <taxon>Viridiplantae</taxon>
        <taxon>Streptophyta</taxon>
        <taxon>Embryophyta</taxon>
        <taxon>Tracheophyta</taxon>
        <taxon>Spermatophyta</taxon>
        <taxon>Magnoliopsida</taxon>
        <taxon>eudicotyledons</taxon>
        <taxon>Gunneridae</taxon>
        <taxon>Pentapetalae</taxon>
        <taxon>rosids</taxon>
        <taxon>malvids</taxon>
        <taxon>Malvales</taxon>
        <taxon>Dipterocarpaceae</taxon>
        <taxon>Rubroshorea</taxon>
    </lineage>
</organism>
<feature type="compositionally biased region" description="Polar residues" evidence="1">
    <location>
        <begin position="63"/>
        <end position="76"/>
    </location>
</feature>